<dbReference type="Gene3D" id="2.40.30.170">
    <property type="match status" value="1"/>
</dbReference>
<dbReference type="InterPro" id="IPR006143">
    <property type="entry name" value="RND_pump_MFP"/>
</dbReference>
<keyword evidence="2" id="KW-0175">Coiled coil</keyword>
<organism evidence="6 7">
    <name type="scientific">Aminobacterium colombiense (strain DSM 12261 / ALA-1)</name>
    <dbReference type="NCBI Taxonomy" id="572547"/>
    <lineage>
        <taxon>Bacteria</taxon>
        <taxon>Thermotogati</taxon>
        <taxon>Synergistota</taxon>
        <taxon>Synergistia</taxon>
        <taxon>Synergistales</taxon>
        <taxon>Aminobacteriaceae</taxon>
        <taxon>Aminobacterium</taxon>
    </lineage>
</organism>
<dbReference type="FunFam" id="2.40.30.170:FF:000010">
    <property type="entry name" value="Efflux RND transporter periplasmic adaptor subunit"/>
    <property type="match status" value="1"/>
</dbReference>
<dbReference type="PANTHER" id="PTHR30469:SF33">
    <property type="entry name" value="SLR1207 PROTEIN"/>
    <property type="match status" value="1"/>
</dbReference>
<dbReference type="OrthoDB" id="9809068at2"/>
<dbReference type="GO" id="GO:0015562">
    <property type="term" value="F:efflux transmembrane transporter activity"/>
    <property type="evidence" value="ECO:0007669"/>
    <property type="project" value="TreeGrafter"/>
</dbReference>
<dbReference type="NCBIfam" id="TIGR01730">
    <property type="entry name" value="RND_mfp"/>
    <property type="match status" value="1"/>
</dbReference>
<comment type="similarity">
    <text evidence="1">Belongs to the membrane fusion protein (MFP) (TC 8.A.1) family.</text>
</comment>
<dbReference type="KEGG" id="aco:Amico_0487"/>
<dbReference type="GO" id="GO:1990281">
    <property type="term" value="C:efflux pump complex"/>
    <property type="evidence" value="ECO:0007669"/>
    <property type="project" value="TreeGrafter"/>
</dbReference>
<sequence>MKKWIVVLLLLLALGGYFIISRKDASKAMVVETTPITRGKIIKTVSATGSLQAVNTVNVGTQVSGTVKAIYADFNSITRKGALIAEIDPALLQANLETAKADVLSAQADLAKAEATVKNTRKNRDRKKELYSRDLIAESELDAAQTEYDTALAQLKAAKASLAQSQANLRHKEVSLGYTRITSPINGVVIDRTVEVGQTVNASQSAPTLFTIAEDLTKMKVEANIDEADIGQIEAGQRVEFTVDAYPELFFIGSIEEIRLAPNAEGNIVTYTVIIMVQNPDLKLMPGMTANVSVIAKEKIDVFKVSNAALRFKPSPDFLASNGNGQNFNSARRNASSNQKTLWLYDGKEFKPLPVSIGISDGLYTEISGNVNEGMNVVTSILSGKTNSNGGGSPFVPGPRR</sequence>
<keyword evidence="7" id="KW-1185">Reference proteome</keyword>
<dbReference type="Pfam" id="PF25954">
    <property type="entry name" value="Beta-barrel_RND_2"/>
    <property type="match status" value="1"/>
</dbReference>
<dbReference type="AlphaFoldDB" id="D5EDJ4"/>
<protein>
    <submittedName>
        <fullName evidence="6">Efflux transporter, RND family, MFP subunit</fullName>
    </submittedName>
</protein>
<dbReference type="RefSeq" id="WP_013047892.1">
    <property type="nucleotide sequence ID" value="NC_014011.1"/>
</dbReference>
<feature type="domain" description="Multidrug resistance protein MdtA-like barrel-sandwich hybrid" evidence="4">
    <location>
        <begin position="55"/>
        <end position="209"/>
    </location>
</feature>
<dbReference type="Pfam" id="PF25917">
    <property type="entry name" value="BSH_RND"/>
    <property type="match status" value="1"/>
</dbReference>
<evidence type="ECO:0000256" key="1">
    <source>
        <dbReference type="ARBA" id="ARBA00009477"/>
    </source>
</evidence>
<dbReference type="InterPro" id="IPR058625">
    <property type="entry name" value="MdtA-like_BSH"/>
</dbReference>
<dbReference type="Gene3D" id="2.40.50.100">
    <property type="match status" value="1"/>
</dbReference>
<accession>D5EDJ4</accession>
<evidence type="ECO:0000313" key="7">
    <source>
        <dbReference type="Proteomes" id="UP000002366"/>
    </source>
</evidence>
<dbReference type="HOGENOM" id="CLU_018816_14_1_0"/>
<dbReference type="Pfam" id="PF25876">
    <property type="entry name" value="HH_MFP_RND"/>
    <property type="match status" value="1"/>
</dbReference>
<dbReference type="Proteomes" id="UP000002366">
    <property type="component" value="Chromosome"/>
</dbReference>
<gene>
    <name evidence="6" type="ordered locus">Amico_0487</name>
</gene>
<feature type="domain" description="Multidrug resistance protein MdtA-like alpha-helical hairpin" evidence="3">
    <location>
        <begin position="104"/>
        <end position="170"/>
    </location>
</feature>
<evidence type="ECO:0000259" key="3">
    <source>
        <dbReference type="Pfam" id="PF25876"/>
    </source>
</evidence>
<feature type="domain" description="CusB-like beta-barrel" evidence="5">
    <location>
        <begin position="221"/>
        <end position="296"/>
    </location>
</feature>
<dbReference type="STRING" id="572547.Amico_0487"/>
<proteinExistence type="inferred from homology"/>
<evidence type="ECO:0000256" key="2">
    <source>
        <dbReference type="SAM" id="Coils"/>
    </source>
</evidence>
<dbReference type="InterPro" id="IPR058624">
    <property type="entry name" value="MdtA-like_HH"/>
</dbReference>
<dbReference type="EMBL" id="CP001997">
    <property type="protein sequence ID" value="ADE56626.1"/>
    <property type="molecule type" value="Genomic_DNA"/>
</dbReference>
<evidence type="ECO:0000259" key="5">
    <source>
        <dbReference type="Pfam" id="PF25954"/>
    </source>
</evidence>
<dbReference type="eggNOG" id="COG0845">
    <property type="taxonomic scope" value="Bacteria"/>
</dbReference>
<name>D5EDJ4_AMICL</name>
<evidence type="ECO:0000313" key="6">
    <source>
        <dbReference type="EMBL" id="ADE56626.1"/>
    </source>
</evidence>
<feature type="coiled-coil region" evidence="2">
    <location>
        <begin position="96"/>
        <end position="168"/>
    </location>
</feature>
<evidence type="ECO:0000259" key="4">
    <source>
        <dbReference type="Pfam" id="PF25917"/>
    </source>
</evidence>
<dbReference type="PANTHER" id="PTHR30469">
    <property type="entry name" value="MULTIDRUG RESISTANCE PROTEIN MDTA"/>
    <property type="match status" value="1"/>
</dbReference>
<dbReference type="SUPFAM" id="SSF111369">
    <property type="entry name" value="HlyD-like secretion proteins"/>
    <property type="match status" value="1"/>
</dbReference>
<reference evidence="6 7" key="1">
    <citation type="journal article" date="2010" name="Stand. Genomic Sci.">
        <title>Complete genome sequence of Aminobacterium colombiense type strain (ALA-1).</title>
        <authorList>
            <person name="Chertkov O."/>
            <person name="Sikorski J."/>
            <person name="Brambilla E."/>
            <person name="Lapidus A."/>
            <person name="Copeland A."/>
            <person name="Glavina Del Rio T."/>
            <person name="Nolan M."/>
            <person name="Lucas S."/>
            <person name="Tice H."/>
            <person name="Cheng J.F."/>
            <person name="Han C."/>
            <person name="Detter J.C."/>
            <person name="Bruce D."/>
            <person name="Tapia R."/>
            <person name="Goodwin L."/>
            <person name="Pitluck S."/>
            <person name="Liolios K."/>
            <person name="Ivanova N."/>
            <person name="Mavromatis K."/>
            <person name="Ovchinnikova G."/>
            <person name="Pati A."/>
            <person name="Chen A."/>
            <person name="Palaniappan K."/>
            <person name="Land M."/>
            <person name="Hauser L."/>
            <person name="Chang Y.J."/>
            <person name="Jeffries C.D."/>
            <person name="Spring S."/>
            <person name="Rohde M."/>
            <person name="Goker M."/>
            <person name="Bristow J."/>
            <person name="Eisen J.A."/>
            <person name="Markowitz V."/>
            <person name="Hugenholtz P."/>
            <person name="Kyrpides N.C."/>
            <person name="Klenk H.P."/>
        </authorList>
    </citation>
    <scope>NUCLEOTIDE SEQUENCE [LARGE SCALE GENOMIC DNA]</scope>
    <source>
        <strain evidence="7">DSM 12261 / ALA-1</strain>
    </source>
</reference>
<dbReference type="Gene3D" id="1.10.287.470">
    <property type="entry name" value="Helix hairpin bin"/>
    <property type="match status" value="1"/>
</dbReference>
<dbReference type="InterPro" id="IPR058792">
    <property type="entry name" value="Beta-barrel_RND_2"/>
</dbReference>